<accession>A0A847SCV6</accession>
<feature type="domain" description="Methyl-accepting transducer" evidence="5">
    <location>
        <begin position="61"/>
        <end position="231"/>
    </location>
</feature>
<feature type="compositionally biased region" description="Polar residues" evidence="4">
    <location>
        <begin position="202"/>
        <end position="219"/>
    </location>
</feature>
<dbReference type="InterPro" id="IPR025991">
    <property type="entry name" value="Chemoreceptor_zinc-bind_dom"/>
</dbReference>
<evidence type="ECO:0000256" key="3">
    <source>
        <dbReference type="SAM" id="Coils"/>
    </source>
</evidence>
<evidence type="ECO:0000256" key="1">
    <source>
        <dbReference type="ARBA" id="ARBA00023224"/>
    </source>
</evidence>
<dbReference type="PROSITE" id="PS50111">
    <property type="entry name" value="CHEMOTAXIS_TRANSDUC_2"/>
    <property type="match status" value="1"/>
</dbReference>
<evidence type="ECO:0000313" key="6">
    <source>
        <dbReference type="EMBL" id="NLR73792.1"/>
    </source>
</evidence>
<feature type="coiled-coil region" evidence="3">
    <location>
        <begin position="8"/>
        <end position="42"/>
    </location>
</feature>
<evidence type="ECO:0000259" key="5">
    <source>
        <dbReference type="PROSITE" id="PS50111"/>
    </source>
</evidence>
<name>A0A847SCV6_9NEIS</name>
<reference evidence="6 7" key="1">
    <citation type="submission" date="2020-04" db="EMBL/GenBank/DDBJ databases">
        <title>Draft genome of Leeia sp. IMCC25680.</title>
        <authorList>
            <person name="Song J."/>
            <person name="Cho J.-C."/>
        </authorList>
    </citation>
    <scope>NUCLEOTIDE SEQUENCE [LARGE SCALE GENOMIC DNA]</scope>
    <source>
        <strain evidence="6 7">IMCC25680</strain>
    </source>
</reference>
<protein>
    <submittedName>
        <fullName evidence="6">Chemotaxis protein</fullName>
    </submittedName>
</protein>
<dbReference type="GO" id="GO:0007165">
    <property type="term" value="P:signal transduction"/>
    <property type="evidence" value="ECO:0007669"/>
    <property type="project" value="UniProtKB-KW"/>
</dbReference>
<dbReference type="AlphaFoldDB" id="A0A847SCV6"/>
<evidence type="ECO:0000313" key="7">
    <source>
        <dbReference type="Proteomes" id="UP000587991"/>
    </source>
</evidence>
<keyword evidence="1 2" id="KW-0807">Transducer</keyword>
<dbReference type="SUPFAM" id="SSF58104">
    <property type="entry name" value="Methyl-accepting chemotaxis protein (MCP) signaling domain"/>
    <property type="match status" value="1"/>
</dbReference>
<organism evidence="6 7">
    <name type="scientific">Leeia aquatica</name>
    <dbReference type="NCBI Taxonomy" id="2725557"/>
    <lineage>
        <taxon>Bacteria</taxon>
        <taxon>Pseudomonadati</taxon>
        <taxon>Pseudomonadota</taxon>
        <taxon>Betaproteobacteria</taxon>
        <taxon>Neisseriales</taxon>
        <taxon>Leeiaceae</taxon>
        <taxon>Leeia</taxon>
    </lineage>
</organism>
<evidence type="ECO:0000256" key="4">
    <source>
        <dbReference type="SAM" id="MobiDB-lite"/>
    </source>
</evidence>
<gene>
    <name evidence="6" type="ORF">HF682_01280</name>
</gene>
<dbReference type="Proteomes" id="UP000587991">
    <property type="component" value="Unassembled WGS sequence"/>
</dbReference>
<comment type="caution">
    <text evidence="6">The sequence shown here is derived from an EMBL/GenBank/DDBJ whole genome shotgun (WGS) entry which is preliminary data.</text>
</comment>
<sequence length="361" mass="39412">MFGKSAKLAQAEQQIQSLQVQLIQKEQEASALQDELAQLRMQLGLSGDKQAETHALIGQMQKMAESMTNAQGSMGQLAQGMREERDRACEISDVTQRCTASIRDIASQLGSLARDSSVAASQVAELDARAQQIGGIVQMIKEVADQTNLLALNAAIEAARAGETGRGFAVVADEVRKLAERTTQATVEISTLVAGIRDDSSSSRQQMETLASQSGTFSQNGSQAAQSMDELLTLATTAQQSTQRSSLRGFCEVAKIDHLLFKLRVYRILFGLSQEGADDFVDHFQCRLGQWYYHGEGKQYAHMPAYRDMDNPHQQLHQHVLAAITHHQAGETAAMLDAVQRMETSGALVLEALERMASTNQ</sequence>
<dbReference type="Gene3D" id="1.10.287.950">
    <property type="entry name" value="Methyl-accepting chemotaxis protein"/>
    <property type="match status" value="1"/>
</dbReference>
<feature type="region of interest" description="Disordered" evidence="4">
    <location>
        <begin position="199"/>
        <end position="219"/>
    </location>
</feature>
<dbReference type="GO" id="GO:0016020">
    <property type="term" value="C:membrane"/>
    <property type="evidence" value="ECO:0007669"/>
    <property type="project" value="InterPro"/>
</dbReference>
<dbReference type="Gene3D" id="1.20.120.30">
    <property type="entry name" value="Aspartate receptor, ligand-binding domain"/>
    <property type="match status" value="1"/>
</dbReference>
<dbReference type="InterPro" id="IPR004089">
    <property type="entry name" value="MCPsignal_dom"/>
</dbReference>
<evidence type="ECO:0000256" key="2">
    <source>
        <dbReference type="PROSITE-ProRule" id="PRU00284"/>
    </source>
</evidence>
<dbReference type="PANTHER" id="PTHR32089">
    <property type="entry name" value="METHYL-ACCEPTING CHEMOTAXIS PROTEIN MCPB"/>
    <property type="match status" value="1"/>
</dbReference>
<dbReference type="Pfam" id="PF13682">
    <property type="entry name" value="CZB"/>
    <property type="match status" value="1"/>
</dbReference>
<dbReference type="Pfam" id="PF00015">
    <property type="entry name" value="MCPsignal"/>
    <property type="match status" value="1"/>
</dbReference>
<proteinExistence type="predicted"/>
<keyword evidence="3" id="KW-0175">Coiled coil</keyword>
<dbReference type="SMART" id="SM00283">
    <property type="entry name" value="MA"/>
    <property type="match status" value="1"/>
</dbReference>
<dbReference type="EMBL" id="JABAIM010000001">
    <property type="protein sequence ID" value="NLR73792.1"/>
    <property type="molecule type" value="Genomic_DNA"/>
</dbReference>
<keyword evidence="7" id="KW-1185">Reference proteome</keyword>
<dbReference type="PANTHER" id="PTHR32089:SF114">
    <property type="entry name" value="METHYL-ACCEPTING CHEMOTAXIS PROTEIN MCPB"/>
    <property type="match status" value="1"/>
</dbReference>